<evidence type="ECO:0000256" key="5">
    <source>
        <dbReference type="ARBA" id="ARBA00023136"/>
    </source>
</evidence>
<feature type="transmembrane region" description="Helical" evidence="6">
    <location>
        <begin position="85"/>
        <end position="103"/>
    </location>
</feature>
<feature type="transmembrane region" description="Helical" evidence="6">
    <location>
        <begin position="432"/>
        <end position="451"/>
    </location>
</feature>
<evidence type="ECO:0000313" key="8">
    <source>
        <dbReference type="Proteomes" id="UP000092443"/>
    </source>
</evidence>
<dbReference type="Gene3D" id="1.20.1250.20">
    <property type="entry name" value="MFS general substrate transporter like domains"/>
    <property type="match status" value="1"/>
</dbReference>
<feature type="domain" description="Major facilitator superfamily (MFS) profile" evidence="7">
    <location>
        <begin position="44"/>
        <end position="543"/>
    </location>
</feature>
<evidence type="ECO:0000313" key="9">
    <source>
        <dbReference type="RefSeq" id="XP_037891238.1"/>
    </source>
</evidence>
<accession>A0A9C5Z188</accession>
<feature type="transmembrane region" description="Helical" evidence="6">
    <location>
        <begin position="457"/>
        <end position="478"/>
    </location>
</feature>
<dbReference type="FunFam" id="1.20.1250.20:FF:000232">
    <property type="entry name" value="Organic cation/carnitine transporter 7"/>
    <property type="match status" value="1"/>
</dbReference>
<proteinExistence type="predicted"/>
<feature type="transmembrane region" description="Helical" evidence="6">
    <location>
        <begin position="403"/>
        <end position="425"/>
    </location>
</feature>
<organism evidence="8 9">
    <name type="scientific">Glossina fuscipes</name>
    <dbReference type="NCBI Taxonomy" id="7396"/>
    <lineage>
        <taxon>Eukaryota</taxon>
        <taxon>Metazoa</taxon>
        <taxon>Ecdysozoa</taxon>
        <taxon>Arthropoda</taxon>
        <taxon>Hexapoda</taxon>
        <taxon>Insecta</taxon>
        <taxon>Pterygota</taxon>
        <taxon>Neoptera</taxon>
        <taxon>Endopterygota</taxon>
        <taxon>Diptera</taxon>
        <taxon>Brachycera</taxon>
        <taxon>Muscomorpha</taxon>
        <taxon>Hippoboscoidea</taxon>
        <taxon>Glossinidae</taxon>
        <taxon>Glossina</taxon>
    </lineage>
</organism>
<dbReference type="InterPro" id="IPR020846">
    <property type="entry name" value="MFS_dom"/>
</dbReference>
<dbReference type="GeneID" id="119638500"/>
<dbReference type="RefSeq" id="XP_037891238.1">
    <property type="nucleotide sequence ID" value="XM_038035310.1"/>
</dbReference>
<feature type="transmembrane region" description="Helical" evidence="6">
    <location>
        <begin position="328"/>
        <end position="348"/>
    </location>
</feature>
<evidence type="ECO:0000256" key="2">
    <source>
        <dbReference type="ARBA" id="ARBA00022448"/>
    </source>
</evidence>
<keyword evidence="5 6" id="KW-0472">Membrane</keyword>
<reference evidence="9" key="1">
    <citation type="submission" date="2025-08" db="UniProtKB">
        <authorList>
            <consortium name="RefSeq"/>
        </authorList>
    </citation>
    <scope>IDENTIFICATION</scope>
    <source>
        <tissue evidence="9">Whole body pupa</tissue>
    </source>
</reference>
<feature type="transmembrane region" description="Helical" evidence="6">
    <location>
        <begin position="210"/>
        <end position="229"/>
    </location>
</feature>
<evidence type="ECO:0000256" key="6">
    <source>
        <dbReference type="SAM" id="Phobius"/>
    </source>
</evidence>
<evidence type="ECO:0000256" key="1">
    <source>
        <dbReference type="ARBA" id="ARBA00004141"/>
    </source>
</evidence>
<feature type="transmembrane region" description="Helical" evidence="6">
    <location>
        <begin position="490"/>
        <end position="512"/>
    </location>
</feature>
<dbReference type="InterPro" id="IPR036259">
    <property type="entry name" value="MFS_trans_sf"/>
</dbReference>
<feature type="transmembrane region" description="Helical" evidence="6">
    <location>
        <begin position="518"/>
        <end position="538"/>
    </location>
</feature>
<keyword evidence="3 6" id="KW-0812">Transmembrane</keyword>
<dbReference type="Pfam" id="PF07690">
    <property type="entry name" value="MFS_1"/>
    <property type="match status" value="1"/>
</dbReference>
<keyword evidence="8" id="KW-1185">Reference proteome</keyword>
<dbReference type="InterPro" id="IPR011701">
    <property type="entry name" value="MFS"/>
</dbReference>
<evidence type="ECO:0000256" key="3">
    <source>
        <dbReference type="ARBA" id="ARBA00022692"/>
    </source>
</evidence>
<feature type="transmembrane region" description="Helical" evidence="6">
    <location>
        <begin position="168"/>
        <end position="190"/>
    </location>
</feature>
<gene>
    <name evidence="9" type="primary">LOC119638500</name>
</gene>
<dbReference type="PANTHER" id="PTHR23511">
    <property type="entry name" value="SYNAPTIC VESICLE GLYCOPROTEIN 2"/>
    <property type="match status" value="1"/>
</dbReference>
<dbReference type="GO" id="GO:0022857">
    <property type="term" value="F:transmembrane transporter activity"/>
    <property type="evidence" value="ECO:0007669"/>
    <property type="project" value="InterPro"/>
</dbReference>
<dbReference type="GO" id="GO:0016020">
    <property type="term" value="C:membrane"/>
    <property type="evidence" value="ECO:0007669"/>
    <property type="project" value="UniProtKB-SubCell"/>
</dbReference>
<protein>
    <submittedName>
        <fullName evidence="9">Synaptic vesicle glycoprotein 2C-like</fullName>
    </submittedName>
</protein>
<dbReference type="PROSITE" id="PS50850">
    <property type="entry name" value="MFS"/>
    <property type="match status" value="1"/>
</dbReference>
<evidence type="ECO:0000259" key="7">
    <source>
        <dbReference type="PROSITE" id="PS50850"/>
    </source>
</evidence>
<dbReference type="KEGG" id="gfs:119638500"/>
<dbReference type="AlphaFoldDB" id="A0A9C5Z188"/>
<keyword evidence="4 6" id="KW-1133">Transmembrane helix</keyword>
<sequence length="547" mass="60781">MNNSNKMNENITDNKITKNKDLLKPANFEEAIDSAGFGLFNCILILITILCSTANIFSSTAISYILPIAECDLKLTLLNKGALNAVTYAGMITSAIVWGYLADTQGRKKILVIGCLADAISSACCSLSQNFQMLIVFKFIEGFAANGPCAVLFTYLTEFHNAKNRPRLSMILGLIQSFASLILPMLAWLILPQDWDFITQSSFKVHTWQIFLFICGLPSLLSGIIFLVLPESPKFLMSQGRNTEALNVFQQIYAVNRRQSKDLYPIRQLIEEVPSRDSIHIPSAIFTVEGKSSKLNKSRKTTSFKQSLHDGWLQMRPMFHKPLLSRSLHVYLMLFALLLGLNSIRLWLPQLFASISKYEALHTDASDSTDLCTIVEFSVNKTQDVQSYTSDCSAYKNISMDMYLNNIIVAVIGLLGYFCAMFIIRVLGPKRLANYSLFVAALFGIGLYWSTDSLATLIISALFVNISSIATASLNGLILTLFPTTLRTSVASLSMMFGRLGSLSGNLLFPIFMEYGCLPPFLMVSSMTIFASILSCLLPKETDLLFL</sequence>
<dbReference type="SUPFAM" id="SSF103473">
    <property type="entry name" value="MFS general substrate transporter"/>
    <property type="match status" value="1"/>
</dbReference>
<comment type="subcellular location">
    <subcellularLocation>
        <location evidence="1">Membrane</location>
        <topology evidence="1">Multi-pass membrane protein</topology>
    </subcellularLocation>
</comment>
<feature type="transmembrane region" description="Helical" evidence="6">
    <location>
        <begin position="39"/>
        <end position="65"/>
    </location>
</feature>
<keyword evidence="2" id="KW-0813">Transport</keyword>
<dbReference type="Proteomes" id="UP000092443">
    <property type="component" value="Unplaced"/>
</dbReference>
<evidence type="ECO:0000256" key="4">
    <source>
        <dbReference type="ARBA" id="ARBA00022989"/>
    </source>
</evidence>
<dbReference type="PANTHER" id="PTHR23511:SF36">
    <property type="entry name" value="EG:BACR7A4.13 PROTEIN-RELATED"/>
    <property type="match status" value="1"/>
</dbReference>
<name>A0A9C5Z188_9MUSC</name>